<reference evidence="2" key="2">
    <citation type="journal article" date="2015" name="Fish Shellfish Immunol.">
        <title>Early steps in the European eel (Anguilla anguilla)-Vibrio vulnificus interaction in the gills: Role of the RtxA13 toxin.</title>
        <authorList>
            <person name="Callol A."/>
            <person name="Pajuelo D."/>
            <person name="Ebbesson L."/>
            <person name="Teles M."/>
            <person name="MacKenzie S."/>
            <person name="Amaro C."/>
        </authorList>
    </citation>
    <scope>NUCLEOTIDE SEQUENCE</scope>
</reference>
<dbReference type="EMBL" id="GBXM01040721">
    <property type="protein sequence ID" value="JAH67856.1"/>
    <property type="molecule type" value="Transcribed_RNA"/>
</dbReference>
<evidence type="ECO:0000256" key="1">
    <source>
        <dbReference type="SAM" id="MobiDB-lite"/>
    </source>
</evidence>
<feature type="region of interest" description="Disordered" evidence="1">
    <location>
        <begin position="1"/>
        <end position="40"/>
    </location>
</feature>
<sequence length="40" mass="4454">MASYSRHNFPAPKRVSGVNRQDPRVSVLSLPDDSQNNLCP</sequence>
<evidence type="ECO:0000313" key="2">
    <source>
        <dbReference type="EMBL" id="JAH67856.1"/>
    </source>
</evidence>
<reference evidence="2" key="1">
    <citation type="submission" date="2014-11" db="EMBL/GenBank/DDBJ databases">
        <authorList>
            <person name="Amaro Gonzalez C."/>
        </authorList>
    </citation>
    <scope>NUCLEOTIDE SEQUENCE</scope>
</reference>
<name>A0A0E9UQ34_ANGAN</name>
<accession>A0A0E9UQ34</accession>
<protein>
    <submittedName>
        <fullName evidence="2">Uncharacterized protein</fullName>
    </submittedName>
</protein>
<dbReference type="AlphaFoldDB" id="A0A0E9UQ34"/>
<organism evidence="2">
    <name type="scientific">Anguilla anguilla</name>
    <name type="common">European freshwater eel</name>
    <name type="synonym">Muraena anguilla</name>
    <dbReference type="NCBI Taxonomy" id="7936"/>
    <lineage>
        <taxon>Eukaryota</taxon>
        <taxon>Metazoa</taxon>
        <taxon>Chordata</taxon>
        <taxon>Craniata</taxon>
        <taxon>Vertebrata</taxon>
        <taxon>Euteleostomi</taxon>
        <taxon>Actinopterygii</taxon>
        <taxon>Neopterygii</taxon>
        <taxon>Teleostei</taxon>
        <taxon>Anguilliformes</taxon>
        <taxon>Anguillidae</taxon>
        <taxon>Anguilla</taxon>
    </lineage>
</organism>
<proteinExistence type="predicted"/>